<evidence type="ECO:0000256" key="1">
    <source>
        <dbReference type="SAM" id="MobiDB-lite"/>
    </source>
</evidence>
<evidence type="ECO:0000313" key="4">
    <source>
        <dbReference type="Proteomes" id="UP001150941"/>
    </source>
</evidence>
<dbReference type="RefSeq" id="XP_058326813.1">
    <property type="nucleotide sequence ID" value="XM_058478483.1"/>
</dbReference>
<feature type="compositionally biased region" description="Polar residues" evidence="1">
    <location>
        <begin position="57"/>
        <end position="70"/>
    </location>
</feature>
<name>A0A9W9NJX5_9EURO</name>
<reference evidence="3" key="2">
    <citation type="journal article" date="2023" name="IMA Fungus">
        <title>Comparative genomic study of the Penicillium genus elucidates a diverse pangenome and 15 lateral gene transfer events.</title>
        <authorList>
            <person name="Petersen C."/>
            <person name="Sorensen T."/>
            <person name="Nielsen M.R."/>
            <person name="Sondergaard T.E."/>
            <person name="Sorensen J.L."/>
            <person name="Fitzpatrick D.A."/>
            <person name="Frisvad J.C."/>
            <person name="Nielsen K.L."/>
        </authorList>
    </citation>
    <scope>NUCLEOTIDE SEQUENCE</scope>
    <source>
        <strain evidence="3">IBT 19713</strain>
    </source>
</reference>
<gene>
    <name evidence="3" type="ORF">N7468_009187</name>
</gene>
<protein>
    <submittedName>
        <fullName evidence="3">Uncharacterized protein</fullName>
    </submittedName>
</protein>
<proteinExistence type="predicted"/>
<feature type="region of interest" description="Disordered" evidence="1">
    <location>
        <begin position="52"/>
        <end position="81"/>
    </location>
</feature>
<accession>A0A9W9NJX5</accession>
<reference evidence="3" key="1">
    <citation type="submission" date="2022-11" db="EMBL/GenBank/DDBJ databases">
        <authorList>
            <person name="Petersen C."/>
        </authorList>
    </citation>
    <scope>NUCLEOTIDE SEQUENCE</scope>
    <source>
        <strain evidence="3">IBT 19713</strain>
    </source>
</reference>
<keyword evidence="2" id="KW-0732">Signal</keyword>
<evidence type="ECO:0000313" key="3">
    <source>
        <dbReference type="EMBL" id="KAJ5219983.1"/>
    </source>
</evidence>
<dbReference type="GeneID" id="83205786"/>
<evidence type="ECO:0000256" key="2">
    <source>
        <dbReference type="SAM" id="SignalP"/>
    </source>
</evidence>
<feature type="signal peptide" evidence="2">
    <location>
        <begin position="1"/>
        <end position="18"/>
    </location>
</feature>
<dbReference type="EMBL" id="JAPQKS010000007">
    <property type="protein sequence ID" value="KAJ5219983.1"/>
    <property type="molecule type" value="Genomic_DNA"/>
</dbReference>
<keyword evidence="4" id="KW-1185">Reference proteome</keyword>
<dbReference type="AlphaFoldDB" id="A0A9W9NJX5"/>
<dbReference type="Proteomes" id="UP001150941">
    <property type="component" value="Unassembled WGS sequence"/>
</dbReference>
<feature type="chain" id="PRO_5040867013" evidence="2">
    <location>
        <begin position="19"/>
        <end position="113"/>
    </location>
</feature>
<sequence length="113" mass="13137">MKLTSLFALVGLLSTALAVPCLRQDLVCEYSDEYSGSYSPLCIDILKRAEETEHTTDTPQSAQNSQGDQKANQEDHDGRDGKWVRWPFGWRWEWNHPRGRHGPSDWLDEDFWR</sequence>
<feature type="compositionally biased region" description="Basic and acidic residues" evidence="1">
    <location>
        <begin position="71"/>
        <end position="81"/>
    </location>
</feature>
<organism evidence="3 4">
    <name type="scientific">Penicillium chermesinum</name>
    <dbReference type="NCBI Taxonomy" id="63820"/>
    <lineage>
        <taxon>Eukaryota</taxon>
        <taxon>Fungi</taxon>
        <taxon>Dikarya</taxon>
        <taxon>Ascomycota</taxon>
        <taxon>Pezizomycotina</taxon>
        <taxon>Eurotiomycetes</taxon>
        <taxon>Eurotiomycetidae</taxon>
        <taxon>Eurotiales</taxon>
        <taxon>Aspergillaceae</taxon>
        <taxon>Penicillium</taxon>
    </lineage>
</organism>
<comment type="caution">
    <text evidence="3">The sequence shown here is derived from an EMBL/GenBank/DDBJ whole genome shotgun (WGS) entry which is preliminary data.</text>
</comment>